<evidence type="ECO:0000313" key="7">
    <source>
        <dbReference type="EMBL" id="RAK72098.1"/>
    </source>
</evidence>
<feature type="compositionally biased region" description="Acidic residues" evidence="5">
    <location>
        <begin position="174"/>
        <end position="185"/>
    </location>
</feature>
<dbReference type="EMBL" id="KZ824702">
    <property type="protein sequence ID" value="RAK72098.1"/>
    <property type="molecule type" value="Genomic_DNA"/>
</dbReference>
<dbReference type="VEuPathDB" id="FungiDB:BO72DRAFT_453019"/>
<feature type="compositionally biased region" description="Basic and acidic residues" evidence="5">
    <location>
        <begin position="49"/>
        <end position="60"/>
    </location>
</feature>
<gene>
    <name evidence="7" type="ORF">BO72DRAFT_453019</name>
</gene>
<dbReference type="Gene3D" id="3.30.70.330">
    <property type="match status" value="1"/>
</dbReference>
<feature type="region of interest" description="Disordered" evidence="5">
    <location>
        <begin position="1"/>
        <end position="220"/>
    </location>
</feature>
<feature type="compositionally biased region" description="Basic and acidic residues" evidence="5">
    <location>
        <begin position="90"/>
        <end position="105"/>
    </location>
</feature>
<evidence type="ECO:0000256" key="4">
    <source>
        <dbReference type="PROSITE-ProRule" id="PRU00176"/>
    </source>
</evidence>
<comment type="subcellular location">
    <subcellularLocation>
        <location evidence="1">Nucleus</location>
        <location evidence="1">Nucleolus</location>
    </subcellularLocation>
</comment>
<feature type="domain" description="RRM" evidence="6">
    <location>
        <begin position="218"/>
        <end position="296"/>
    </location>
</feature>
<organism evidence="7 8">
    <name type="scientific">Aspergillus fijiensis CBS 313.89</name>
    <dbReference type="NCBI Taxonomy" id="1448319"/>
    <lineage>
        <taxon>Eukaryota</taxon>
        <taxon>Fungi</taxon>
        <taxon>Dikarya</taxon>
        <taxon>Ascomycota</taxon>
        <taxon>Pezizomycotina</taxon>
        <taxon>Eurotiomycetes</taxon>
        <taxon>Eurotiomycetidae</taxon>
        <taxon>Eurotiales</taxon>
        <taxon>Aspergillaceae</taxon>
        <taxon>Aspergillus</taxon>
    </lineage>
</organism>
<dbReference type="SMART" id="SM00360">
    <property type="entry name" value="RRM"/>
    <property type="match status" value="1"/>
</dbReference>
<dbReference type="InterPro" id="IPR000504">
    <property type="entry name" value="RRM_dom"/>
</dbReference>
<dbReference type="InterPro" id="IPR035979">
    <property type="entry name" value="RBD_domain_sf"/>
</dbReference>
<sequence>MAPDKKDKKRKAANAVAADSPAKKTKKVDAKPAQPPKETPKPALKKAKKTEAPIKAETSSKVKVNGEPARQVKPRKRAADFLSDNEESEPEAKSTEVKASKEKPSTKKSKKSDGTAAAATKGKAAKANTKPKKVEPVVEEDSEDEDESAASDVSQSEGEEDDRTTALIRGFESSGDEADSDDEGFDQSKPLPKIPDLKKAQRKVRKQQENADQSEGPGTIYVGRIPHGFYEHQMRDYFNQFGTVTRLRLSRNRTTGRSKHYAFIEFDSESDAKVAAATMDNYLLYKHLLKCKFVPQERLHPEIWKGANRRFKRTPWNKIEKRRLEQGKTREQWSDRIEKEQQKRAAKAEQLKSILGYDLELPQLKSVDEVPVQERKAIEADEPTAEEPGKAIEAPKTEEVEAVKAVEDTPKKTNKKEKKAAQSPAVQETAKPSTKKTEAAASPAAKKAKKAGKKVKSKATA</sequence>
<dbReference type="GeneID" id="63863218"/>
<evidence type="ECO:0000256" key="3">
    <source>
        <dbReference type="ARBA" id="ARBA00023242"/>
    </source>
</evidence>
<feature type="compositionally biased region" description="Low complexity" evidence="5">
    <location>
        <begin position="114"/>
        <end position="128"/>
    </location>
</feature>
<dbReference type="PANTHER" id="PTHR46754">
    <property type="entry name" value="MKI67 FHA DOMAIN-INTERACTING NUCLEOLAR PHOSPHOPROTEIN"/>
    <property type="match status" value="1"/>
</dbReference>
<feature type="compositionally biased region" description="Acidic residues" evidence="5">
    <location>
        <begin position="137"/>
        <end position="149"/>
    </location>
</feature>
<dbReference type="Pfam" id="PF00076">
    <property type="entry name" value="RRM_1"/>
    <property type="match status" value="1"/>
</dbReference>
<dbReference type="AlphaFoldDB" id="A0A8G1RH81"/>
<feature type="compositionally biased region" description="Basic residues" evidence="5">
    <location>
        <begin position="446"/>
        <end position="461"/>
    </location>
</feature>
<dbReference type="InterPro" id="IPR012677">
    <property type="entry name" value="Nucleotide-bd_a/b_plait_sf"/>
</dbReference>
<dbReference type="RefSeq" id="XP_040796110.1">
    <property type="nucleotide sequence ID" value="XM_040945885.1"/>
</dbReference>
<name>A0A8G1RH81_9EURO</name>
<dbReference type="GO" id="GO:0003723">
    <property type="term" value="F:RNA binding"/>
    <property type="evidence" value="ECO:0007669"/>
    <property type="project" value="UniProtKB-UniRule"/>
</dbReference>
<keyword evidence="8" id="KW-1185">Reference proteome</keyword>
<dbReference type="PROSITE" id="PS50102">
    <property type="entry name" value="RRM"/>
    <property type="match status" value="1"/>
</dbReference>
<dbReference type="OrthoDB" id="21467at2759"/>
<proteinExistence type="predicted"/>
<evidence type="ECO:0000256" key="5">
    <source>
        <dbReference type="SAM" id="MobiDB-lite"/>
    </source>
</evidence>
<keyword evidence="3" id="KW-0539">Nucleus</keyword>
<dbReference type="Proteomes" id="UP000249789">
    <property type="component" value="Unassembled WGS sequence"/>
</dbReference>
<accession>A0A8G1RH81</accession>
<feature type="compositionally biased region" description="Basic and acidic residues" evidence="5">
    <location>
        <begin position="387"/>
        <end position="411"/>
    </location>
</feature>
<feature type="region of interest" description="Disordered" evidence="5">
    <location>
        <begin position="376"/>
        <end position="461"/>
    </location>
</feature>
<dbReference type="SUPFAM" id="SSF54928">
    <property type="entry name" value="RNA-binding domain, RBD"/>
    <property type="match status" value="1"/>
</dbReference>
<reference evidence="7 8" key="1">
    <citation type="submission" date="2018-02" db="EMBL/GenBank/DDBJ databases">
        <title>The genomes of Aspergillus section Nigri reveals drivers in fungal speciation.</title>
        <authorList>
            <consortium name="DOE Joint Genome Institute"/>
            <person name="Vesth T.C."/>
            <person name="Nybo J."/>
            <person name="Theobald S."/>
            <person name="Brandl J."/>
            <person name="Frisvad J.C."/>
            <person name="Nielsen K.F."/>
            <person name="Lyhne E.K."/>
            <person name="Kogle M.E."/>
            <person name="Kuo A."/>
            <person name="Riley R."/>
            <person name="Clum A."/>
            <person name="Nolan M."/>
            <person name="Lipzen A."/>
            <person name="Salamov A."/>
            <person name="Henrissat B."/>
            <person name="Wiebenga A."/>
            <person name="De vries R.P."/>
            <person name="Grigoriev I.V."/>
            <person name="Mortensen U.H."/>
            <person name="Andersen M.R."/>
            <person name="Baker S.E."/>
        </authorList>
    </citation>
    <scope>NUCLEOTIDE SEQUENCE [LARGE SCALE GENOMIC DNA]</scope>
    <source>
        <strain evidence="7 8">CBS 313.89</strain>
    </source>
</reference>
<protein>
    <recommendedName>
        <fullName evidence="6">RRM domain-containing protein</fullName>
    </recommendedName>
</protein>
<dbReference type="GO" id="GO:0005730">
    <property type="term" value="C:nucleolus"/>
    <property type="evidence" value="ECO:0007669"/>
    <property type="project" value="UniProtKB-SubCell"/>
</dbReference>
<evidence type="ECO:0000256" key="2">
    <source>
        <dbReference type="ARBA" id="ARBA00022884"/>
    </source>
</evidence>
<dbReference type="CDD" id="cd12307">
    <property type="entry name" value="RRM_NIFK_like"/>
    <property type="match status" value="1"/>
</dbReference>
<keyword evidence="2 4" id="KW-0694">RNA-binding</keyword>
<evidence type="ECO:0000313" key="8">
    <source>
        <dbReference type="Proteomes" id="UP000249789"/>
    </source>
</evidence>
<evidence type="ECO:0000259" key="6">
    <source>
        <dbReference type="PROSITE" id="PS50102"/>
    </source>
</evidence>
<evidence type="ECO:0000256" key="1">
    <source>
        <dbReference type="ARBA" id="ARBA00004604"/>
    </source>
</evidence>